<feature type="transmembrane region" description="Helical" evidence="3">
    <location>
        <begin position="89"/>
        <end position="108"/>
    </location>
</feature>
<evidence type="ECO:0000313" key="6">
    <source>
        <dbReference type="Proteomes" id="UP000198935"/>
    </source>
</evidence>
<comment type="similarity">
    <text evidence="1">Belongs to the zinc-associated anti-sigma factor (ZAS) superfamily. Anti-sigma-W factor family.</text>
</comment>
<dbReference type="OrthoDB" id="9782842at2"/>
<organism evidence="5 6">
    <name type="scientific">Evansella caseinilytica</name>
    <dbReference type="NCBI Taxonomy" id="1503961"/>
    <lineage>
        <taxon>Bacteria</taxon>
        <taxon>Bacillati</taxon>
        <taxon>Bacillota</taxon>
        <taxon>Bacilli</taxon>
        <taxon>Bacillales</taxon>
        <taxon>Bacillaceae</taxon>
        <taxon>Evansella</taxon>
    </lineage>
</organism>
<proteinExistence type="inferred from homology"/>
<dbReference type="InterPro" id="IPR027383">
    <property type="entry name" value="Znf_put"/>
</dbReference>
<dbReference type="Gene3D" id="1.10.10.1320">
    <property type="entry name" value="Anti-sigma factor, zinc-finger domain"/>
    <property type="match status" value="1"/>
</dbReference>
<dbReference type="AlphaFoldDB" id="A0A1H3SIU1"/>
<evidence type="ECO:0000259" key="4">
    <source>
        <dbReference type="Pfam" id="PF13490"/>
    </source>
</evidence>
<keyword evidence="3" id="KW-0472">Membrane</keyword>
<gene>
    <name evidence="5" type="ORF">SAMN05421736_11131</name>
</gene>
<dbReference type="EMBL" id="FNPI01000011">
    <property type="protein sequence ID" value="SDZ37647.1"/>
    <property type="molecule type" value="Genomic_DNA"/>
</dbReference>
<protein>
    <recommendedName>
        <fullName evidence="2">Anti-sigma-W factor RsiW</fullName>
    </recommendedName>
</protein>
<dbReference type="Proteomes" id="UP000198935">
    <property type="component" value="Unassembled WGS sequence"/>
</dbReference>
<sequence>MACSSDDKRLIHKYLDEEVTLLEKKQLESHITKCPECEEQLQELRKTVAIIQSASHMKAPDDFTDNVMSRLPKQPRSTRWKVWMKKHPYLITAATFFLVFIVSLQSIWNEGNKEIVVKGDGQFIVDKERGVVVIPEGETISGDLVVRNGNIEVEGEVHGDITVINGEWYLASLGQVTGEINEINQMLEWLWYHAKEFFNDVVSIVDNNNGENNDKSE</sequence>
<evidence type="ECO:0000313" key="5">
    <source>
        <dbReference type="EMBL" id="SDZ37647.1"/>
    </source>
</evidence>
<keyword evidence="3 5" id="KW-0812">Transmembrane</keyword>
<dbReference type="InterPro" id="IPR041916">
    <property type="entry name" value="Anti_sigma_zinc_sf"/>
</dbReference>
<evidence type="ECO:0000256" key="1">
    <source>
        <dbReference type="ARBA" id="ARBA00024353"/>
    </source>
</evidence>
<accession>A0A1H3SIU1</accession>
<evidence type="ECO:0000256" key="3">
    <source>
        <dbReference type="SAM" id="Phobius"/>
    </source>
</evidence>
<keyword evidence="6" id="KW-1185">Reference proteome</keyword>
<dbReference type="STRING" id="1503961.SAMN05421736_11131"/>
<feature type="domain" description="Putative zinc-finger" evidence="4">
    <location>
        <begin position="8"/>
        <end position="37"/>
    </location>
</feature>
<keyword evidence="3" id="KW-1133">Transmembrane helix</keyword>
<dbReference type="Pfam" id="PF13490">
    <property type="entry name" value="zf-HC2"/>
    <property type="match status" value="1"/>
</dbReference>
<name>A0A1H3SIU1_9BACI</name>
<evidence type="ECO:0000256" key="2">
    <source>
        <dbReference type="ARBA" id="ARBA00024438"/>
    </source>
</evidence>
<reference evidence="6" key="1">
    <citation type="submission" date="2016-10" db="EMBL/GenBank/DDBJ databases">
        <authorList>
            <person name="Varghese N."/>
            <person name="Submissions S."/>
        </authorList>
    </citation>
    <scope>NUCLEOTIDE SEQUENCE [LARGE SCALE GENOMIC DNA]</scope>
    <source>
        <strain evidence="6">SP</strain>
    </source>
</reference>